<gene>
    <name evidence="17" type="ORF">C8D98_1219</name>
</gene>
<organism evidence="17 18">
    <name type="scientific">Seleniivibrio woodruffii</name>
    <dbReference type="NCBI Taxonomy" id="1078050"/>
    <lineage>
        <taxon>Bacteria</taxon>
        <taxon>Pseudomonadati</taxon>
        <taxon>Deferribacterota</taxon>
        <taxon>Deferribacteres</taxon>
        <taxon>Deferribacterales</taxon>
        <taxon>Geovibrionaceae</taxon>
        <taxon>Seleniivibrio</taxon>
    </lineage>
</organism>
<comment type="caution">
    <text evidence="17">The sequence shown here is derived from an EMBL/GenBank/DDBJ whole genome shotgun (WGS) entry which is preliminary data.</text>
</comment>
<comment type="catalytic activity">
    <reaction evidence="14">
        <text>L-isoleucine + 2-oxoglutarate = (S)-3-methyl-2-oxopentanoate + L-glutamate</text>
        <dbReference type="Rhea" id="RHEA:24801"/>
        <dbReference type="ChEBI" id="CHEBI:16810"/>
        <dbReference type="ChEBI" id="CHEBI:29985"/>
        <dbReference type="ChEBI" id="CHEBI:35146"/>
        <dbReference type="ChEBI" id="CHEBI:58045"/>
        <dbReference type="EC" id="2.6.1.42"/>
    </reaction>
</comment>
<dbReference type="InterPro" id="IPR043131">
    <property type="entry name" value="BCAT-like_N"/>
</dbReference>
<dbReference type="OrthoDB" id="9804984at2"/>
<dbReference type="UniPathway" id="UPA00047">
    <property type="reaction ID" value="UER00058"/>
</dbReference>
<dbReference type="GO" id="GO:0009098">
    <property type="term" value="P:L-leucine biosynthetic process"/>
    <property type="evidence" value="ECO:0007669"/>
    <property type="project" value="UniProtKB-UniPathway"/>
</dbReference>
<keyword evidence="10 17" id="KW-0808">Transferase</keyword>
<evidence type="ECO:0000256" key="8">
    <source>
        <dbReference type="ARBA" id="ARBA00022576"/>
    </source>
</evidence>
<evidence type="ECO:0000256" key="7">
    <source>
        <dbReference type="ARBA" id="ARBA00013053"/>
    </source>
</evidence>
<evidence type="ECO:0000256" key="1">
    <source>
        <dbReference type="ARBA" id="ARBA00001933"/>
    </source>
</evidence>
<comment type="similarity">
    <text evidence="6">Belongs to the class-IV pyridoxal-phosphate-dependent aminotransferase family.</text>
</comment>
<dbReference type="EC" id="2.6.1.42" evidence="7"/>
<feature type="modified residue" description="N6-(pyridoxal phosphate)lysine" evidence="16">
    <location>
        <position position="198"/>
    </location>
</feature>
<evidence type="ECO:0000256" key="3">
    <source>
        <dbReference type="ARBA" id="ARBA00004824"/>
    </source>
</evidence>
<comment type="pathway">
    <text evidence="5">Amino-acid biosynthesis; L-leucine biosynthesis; L-leucine from 3-methyl-2-oxobutanoate: step 4/4.</text>
</comment>
<evidence type="ECO:0000256" key="13">
    <source>
        <dbReference type="ARBA" id="ARBA00048212"/>
    </source>
</evidence>
<evidence type="ECO:0000256" key="9">
    <source>
        <dbReference type="ARBA" id="ARBA00022605"/>
    </source>
</evidence>
<dbReference type="InterPro" id="IPR033939">
    <property type="entry name" value="BCAT_family"/>
</dbReference>
<comment type="cofactor">
    <cofactor evidence="1">
        <name>pyridoxal 5'-phosphate</name>
        <dbReference type="ChEBI" id="CHEBI:597326"/>
    </cofactor>
</comment>
<reference evidence="17 18" key="1">
    <citation type="submission" date="2019-03" db="EMBL/GenBank/DDBJ databases">
        <title>Genomic Encyclopedia of Type Strains, Phase IV (KMG-IV): sequencing the most valuable type-strain genomes for metagenomic binning, comparative biology and taxonomic classification.</title>
        <authorList>
            <person name="Goeker M."/>
        </authorList>
    </citation>
    <scope>NUCLEOTIDE SEQUENCE [LARGE SCALE GENOMIC DNA]</scope>
    <source>
        <strain evidence="17 18">DSM 24984</strain>
    </source>
</reference>
<dbReference type="Gene3D" id="3.30.470.10">
    <property type="match status" value="1"/>
</dbReference>
<comment type="function">
    <text evidence="2">Acts on leucine, isoleucine and valine.</text>
</comment>
<dbReference type="PANTHER" id="PTHR11825">
    <property type="entry name" value="SUBGROUP IIII AMINOTRANSFERASE"/>
    <property type="match status" value="1"/>
</dbReference>
<evidence type="ECO:0000256" key="12">
    <source>
        <dbReference type="ARBA" id="ARBA00023304"/>
    </source>
</evidence>
<evidence type="ECO:0000256" key="6">
    <source>
        <dbReference type="ARBA" id="ARBA00009320"/>
    </source>
</evidence>
<dbReference type="RefSeq" id="WP_132872913.1">
    <property type="nucleotide sequence ID" value="NZ_JAJUHT010000017.1"/>
</dbReference>
<dbReference type="InterPro" id="IPR005786">
    <property type="entry name" value="B_amino_transII"/>
</dbReference>
<proteinExistence type="inferred from homology"/>
<evidence type="ECO:0000256" key="10">
    <source>
        <dbReference type="ARBA" id="ARBA00022679"/>
    </source>
</evidence>
<evidence type="ECO:0000313" key="17">
    <source>
        <dbReference type="EMBL" id="TCK62684.1"/>
    </source>
</evidence>
<keyword evidence="18" id="KW-1185">Reference proteome</keyword>
<name>A0A4R1KDQ1_9BACT</name>
<dbReference type="PIRSF" id="PIRSF006468">
    <property type="entry name" value="BCAT1"/>
    <property type="match status" value="1"/>
</dbReference>
<protein>
    <recommendedName>
        <fullName evidence="7">branched-chain-amino-acid transaminase</fullName>
        <ecNumber evidence="7">2.6.1.42</ecNumber>
    </recommendedName>
</protein>
<evidence type="ECO:0000256" key="16">
    <source>
        <dbReference type="PIRSR" id="PIRSR006468-1"/>
    </source>
</evidence>
<dbReference type="InterPro" id="IPR001544">
    <property type="entry name" value="Aminotrans_IV"/>
</dbReference>
<keyword evidence="8 17" id="KW-0032">Aminotransferase</keyword>
<dbReference type="UniPathway" id="UPA00049">
    <property type="reaction ID" value="UER00062"/>
</dbReference>
<evidence type="ECO:0000313" key="18">
    <source>
        <dbReference type="Proteomes" id="UP000294614"/>
    </source>
</evidence>
<dbReference type="EMBL" id="SMGG01000003">
    <property type="protein sequence ID" value="TCK62684.1"/>
    <property type="molecule type" value="Genomic_DNA"/>
</dbReference>
<evidence type="ECO:0000256" key="14">
    <source>
        <dbReference type="ARBA" id="ARBA00048798"/>
    </source>
</evidence>
<comment type="pathway">
    <text evidence="3">Amino-acid biosynthesis; L-isoleucine biosynthesis; L-isoleucine from 2-oxobutanoate: step 4/4.</text>
</comment>
<evidence type="ECO:0000256" key="11">
    <source>
        <dbReference type="ARBA" id="ARBA00022898"/>
    </source>
</evidence>
<dbReference type="GO" id="GO:0009099">
    <property type="term" value="P:L-valine biosynthetic process"/>
    <property type="evidence" value="ECO:0007669"/>
    <property type="project" value="UniProtKB-UniPathway"/>
</dbReference>
<comment type="catalytic activity">
    <reaction evidence="15">
        <text>L-leucine + 2-oxoglutarate = 4-methyl-2-oxopentanoate + L-glutamate</text>
        <dbReference type="Rhea" id="RHEA:18321"/>
        <dbReference type="ChEBI" id="CHEBI:16810"/>
        <dbReference type="ChEBI" id="CHEBI:17865"/>
        <dbReference type="ChEBI" id="CHEBI:29985"/>
        <dbReference type="ChEBI" id="CHEBI:57427"/>
        <dbReference type="EC" id="2.6.1.42"/>
    </reaction>
</comment>
<dbReference type="InterPro" id="IPR043132">
    <property type="entry name" value="BCAT-like_C"/>
</dbReference>
<keyword evidence="11" id="KW-0663">Pyridoxal phosphate</keyword>
<dbReference type="NCBIfam" id="NF009897">
    <property type="entry name" value="PRK13357.1"/>
    <property type="match status" value="1"/>
</dbReference>
<evidence type="ECO:0000256" key="15">
    <source>
        <dbReference type="ARBA" id="ARBA00049229"/>
    </source>
</evidence>
<dbReference type="Proteomes" id="UP000294614">
    <property type="component" value="Unassembled WGS sequence"/>
</dbReference>
<dbReference type="NCBIfam" id="TIGR01123">
    <property type="entry name" value="ilvE_II"/>
    <property type="match status" value="1"/>
</dbReference>
<comment type="pathway">
    <text evidence="4">Amino-acid biosynthesis; L-valine biosynthesis; L-valine from pyruvate: step 4/4.</text>
</comment>
<dbReference type="GO" id="GO:0009097">
    <property type="term" value="P:isoleucine biosynthetic process"/>
    <property type="evidence" value="ECO:0007669"/>
    <property type="project" value="UniProtKB-UniPathway"/>
</dbReference>
<dbReference type="AlphaFoldDB" id="A0A4R1KDQ1"/>
<dbReference type="Gene3D" id="3.20.10.10">
    <property type="entry name" value="D-amino Acid Aminotransferase, subunit A, domain 2"/>
    <property type="match status" value="1"/>
</dbReference>
<evidence type="ECO:0000256" key="5">
    <source>
        <dbReference type="ARBA" id="ARBA00005072"/>
    </source>
</evidence>
<keyword evidence="9" id="KW-0028">Amino-acid biosynthesis</keyword>
<dbReference type="GO" id="GO:0004084">
    <property type="term" value="F:branched-chain-amino-acid transaminase activity"/>
    <property type="evidence" value="ECO:0007669"/>
    <property type="project" value="UniProtKB-EC"/>
</dbReference>
<dbReference type="InterPro" id="IPR036038">
    <property type="entry name" value="Aminotransferase-like"/>
</dbReference>
<dbReference type="SUPFAM" id="SSF56752">
    <property type="entry name" value="D-aminoacid aminotransferase-like PLP-dependent enzymes"/>
    <property type="match status" value="1"/>
</dbReference>
<evidence type="ECO:0000256" key="2">
    <source>
        <dbReference type="ARBA" id="ARBA00003109"/>
    </source>
</evidence>
<sequence length="361" mass="40183">MEISSKLLPESERKYSQIANLKSLPFGLYRTDHMFLVDFKDGEWRNPRIVPYGPIEMMPGAVSLHYGQTIFEGAKAFKHADGEIYAFRVDENAKRMNVSANLVCMQTIDENLQVEAALRLMDVDRKWCPDMPESSLYIRPFMFATEDALGIRPSLEFKYCIMLSPSGPYYAGGFNHGVRLLITDRYHRAVSGGTGASKTGGNYTASLKPGMVAKECGASQVLYLDSSNTYIEEAGAMNHFHITKDGTVVIPEFTDSILRSITSISMLELLPSLGYKVRQEKIAIKEFVEQVKSGDIIEAGGFGTAAVVSPVNEYIFDDGEIIKVGNGEIGENTRKIYEAYTAIQKGTAPDKFGWLKKVPRY</sequence>
<dbReference type="UniPathway" id="UPA00048">
    <property type="reaction ID" value="UER00073"/>
</dbReference>
<dbReference type="PANTHER" id="PTHR11825:SF44">
    <property type="entry name" value="BRANCHED-CHAIN-AMINO-ACID AMINOTRANSFERASE"/>
    <property type="match status" value="1"/>
</dbReference>
<comment type="catalytic activity">
    <reaction evidence="13">
        <text>L-valine + 2-oxoglutarate = 3-methyl-2-oxobutanoate + L-glutamate</text>
        <dbReference type="Rhea" id="RHEA:24813"/>
        <dbReference type="ChEBI" id="CHEBI:11851"/>
        <dbReference type="ChEBI" id="CHEBI:16810"/>
        <dbReference type="ChEBI" id="CHEBI:29985"/>
        <dbReference type="ChEBI" id="CHEBI:57762"/>
        <dbReference type="EC" id="2.6.1.42"/>
    </reaction>
</comment>
<dbReference type="CDD" id="cd01557">
    <property type="entry name" value="BCAT_beta_family"/>
    <property type="match status" value="1"/>
</dbReference>
<dbReference type="Pfam" id="PF01063">
    <property type="entry name" value="Aminotran_4"/>
    <property type="match status" value="1"/>
</dbReference>
<keyword evidence="12" id="KW-0100">Branched-chain amino acid biosynthesis</keyword>
<accession>A0A4R1KDQ1</accession>
<evidence type="ECO:0000256" key="4">
    <source>
        <dbReference type="ARBA" id="ARBA00004931"/>
    </source>
</evidence>